<gene>
    <name evidence="4" type="ORF">HNQ60_002339</name>
</gene>
<dbReference type="InterPro" id="IPR029058">
    <property type="entry name" value="AB_hydrolase_fold"/>
</dbReference>
<dbReference type="InterPro" id="IPR002925">
    <property type="entry name" value="Dienelactn_hydro"/>
</dbReference>
<evidence type="ECO:0000313" key="4">
    <source>
        <dbReference type="EMBL" id="MBB6093458.1"/>
    </source>
</evidence>
<keyword evidence="2" id="KW-0732">Signal</keyword>
<evidence type="ECO:0000313" key="5">
    <source>
        <dbReference type="Proteomes" id="UP000588068"/>
    </source>
</evidence>
<evidence type="ECO:0000259" key="3">
    <source>
        <dbReference type="Pfam" id="PF01738"/>
    </source>
</evidence>
<dbReference type="Proteomes" id="UP000588068">
    <property type="component" value="Unassembled WGS sequence"/>
</dbReference>
<proteinExistence type="predicted"/>
<dbReference type="RefSeq" id="WP_184331902.1">
    <property type="nucleotide sequence ID" value="NZ_JACHHZ010000003.1"/>
</dbReference>
<organism evidence="4 5">
    <name type="scientific">Povalibacter uvarum</name>
    <dbReference type="NCBI Taxonomy" id="732238"/>
    <lineage>
        <taxon>Bacteria</taxon>
        <taxon>Pseudomonadati</taxon>
        <taxon>Pseudomonadota</taxon>
        <taxon>Gammaproteobacteria</taxon>
        <taxon>Steroidobacterales</taxon>
        <taxon>Steroidobacteraceae</taxon>
        <taxon>Povalibacter</taxon>
    </lineage>
</organism>
<sequence length="330" mass="36616">MAMFRYLLLCAALMQAPLTSAQAAESGSEPARARPAGFVVPEDIRQRRVDIYSEGNRMTGYVFVAKSVAADAKLPTIIMAHGWGGVQAQLRQDASEFAREGYLVVTFDYRGWGESDSRVVLKSAATDVTKTDFTAEVHAIREVVDPLDMAADWQNAIHWVHGEGQVDANRIGLWGSSMGGSYVVYAGAHDARVKAVHSQVTGGLKGSLWTQWMPQGFEEATKRARGELAYPPPSQMNGGLRGAPITSRFANYNPLDDITDVNTVAFQFVLSEHEQYLNNEEHAIAAYKRYQGPKKLVVIPGTSHYDIYSKARERSHELALEWFDLYLKKK</sequence>
<evidence type="ECO:0000256" key="1">
    <source>
        <dbReference type="ARBA" id="ARBA00022801"/>
    </source>
</evidence>
<dbReference type="SUPFAM" id="SSF53474">
    <property type="entry name" value="alpha/beta-Hydrolases"/>
    <property type="match status" value="1"/>
</dbReference>
<protein>
    <recommendedName>
        <fullName evidence="3">Dienelactone hydrolase domain-containing protein</fullName>
    </recommendedName>
</protein>
<name>A0A841HMQ0_9GAMM</name>
<dbReference type="EMBL" id="JACHHZ010000003">
    <property type="protein sequence ID" value="MBB6093458.1"/>
    <property type="molecule type" value="Genomic_DNA"/>
</dbReference>
<dbReference type="AlphaFoldDB" id="A0A841HMQ0"/>
<dbReference type="Gene3D" id="3.40.50.1820">
    <property type="entry name" value="alpha/beta hydrolase"/>
    <property type="match status" value="1"/>
</dbReference>
<feature type="signal peptide" evidence="2">
    <location>
        <begin position="1"/>
        <end position="23"/>
    </location>
</feature>
<feature type="chain" id="PRO_5032549225" description="Dienelactone hydrolase domain-containing protein" evidence="2">
    <location>
        <begin position="24"/>
        <end position="330"/>
    </location>
</feature>
<dbReference type="InterPro" id="IPR050261">
    <property type="entry name" value="FrsA_esterase"/>
</dbReference>
<accession>A0A841HMQ0</accession>
<keyword evidence="1" id="KW-0378">Hydrolase</keyword>
<feature type="domain" description="Dienelactone hydrolase" evidence="3">
    <location>
        <begin position="63"/>
        <end position="196"/>
    </location>
</feature>
<keyword evidence="5" id="KW-1185">Reference proteome</keyword>
<evidence type="ECO:0000256" key="2">
    <source>
        <dbReference type="SAM" id="SignalP"/>
    </source>
</evidence>
<dbReference type="PANTHER" id="PTHR22946">
    <property type="entry name" value="DIENELACTONE HYDROLASE DOMAIN-CONTAINING PROTEIN-RELATED"/>
    <property type="match status" value="1"/>
</dbReference>
<dbReference type="GO" id="GO:0052689">
    <property type="term" value="F:carboxylic ester hydrolase activity"/>
    <property type="evidence" value="ECO:0007669"/>
    <property type="project" value="UniProtKB-ARBA"/>
</dbReference>
<reference evidence="4 5" key="1">
    <citation type="submission" date="2020-08" db="EMBL/GenBank/DDBJ databases">
        <title>Genomic Encyclopedia of Type Strains, Phase IV (KMG-IV): sequencing the most valuable type-strain genomes for metagenomic binning, comparative biology and taxonomic classification.</title>
        <authorList>
            <person name="Goeker M."/>
        </authorList>
    </citation>
    <scope>NUCLEOTIDE SEQUENCE [LARGE SCALE GENOMIC DNA]</scope>
    <source>
        <strain evidence="4 5">DSM 26723</strain>
    </source>
</reference>
<dbReference type="Pfam" id="PF01738">
    <property type="entry name" value="DLH"/>
    <property type="match status" value="1"/>
</dbReference>
<comment type="caution">
    <text evidence="4">The sequence shown here is derived from an EMBL/GenBank/DDBJ whole genome shotgun (WGS) entry which is preliminary data.</text>
</comment>
<dbReference type="PANTHER" id="PTHR22946:SF9">
    <property type="entry name" value="POLYKETIDE TRANSFERASE AF380"/>
    <property type="match status" value="1"/>
</dbReference>